<keyword evidence="1" id="KW-0472">Membrane</keyword>
<evidence type="ECO:0000313" key="2">
    <source>
        <dbReference type="EMBL" id="QDU85031.1"/>
    </source>
</evidence>
<proteinExistence type="predicted"/>
<evidence type="ECO:0008006" key="4">
    <source>
        <dbReference type="Google" id="ProtNLM"/>
    </source>
</evidence>
<dbReference type="RefSeq" id="WP_145187626.1">
    <property type="nucleotide sequence ID" value="NZ_CP036290.1"/>
</dbReference>
<name>A0A518D0N3_9BACT</name>
<accession>A0A518D0N3</accession>
<evidence type="ECO:0000256" key="1">
    <source>
        <dbReference type="SAM" id="Phobius"/>
    </source>
</evidence>
<feature type="transmembrane region" description="Helical" evidence="1">
    <location>
        <begin position="318"/>
        <end position="340"/>
    </location>
</feature>
<organism evidence="2 3">
    <name type="scientific">Rohdeia mirabilis</name>
    <dbReference type="NCBI Taxonomy" id="2528008"/>
    <lineage>
        <taxon>Bacteria</taxon>
        <taxon>Pseudomonadati</taxon>
        <taxon>Planctomycetota</taxon>
        <taxon>Planctomycetia</taxon>
        <taxon>Planctomycetia incertae sedis</taxon>
        <taxon>Rohdeia</taxon>
    </lineage>
</organism>
<protein>
    <recommendedName>
        <fullName evidence="4">Competence protein A</fullName>
    </recommendedName>
</protein>
<dbReference type="AlphaFoldDB" id="A0A518D0N3"/>
<sequence length="489" mass="52004">MSHPTPSKEAPAPPQRPTSIALVGSNRLELLWSNAGTPVLVEHAFDGASPHGSALADVLARLLADGPGPRSAVTVVLGEDAFTTQQILLGRLPEEEVDEVLARRAANLAGEAVGDTLYLAQRLVAPFDTEADVADSNWILHVRSRARHKSLMFALREKKVRVQRVVALRDVLPRLAASTPQTGGEVVVTFDGSAVLTHLTRNDALVQVSRLAIDPTDAPEALHVSVVQEVRQVAAFWAKGSRGAPINAVTAVGFAVEEMQSMSTPLSIATQGAEFKNGGASDGRAASGARLAFLEAIARHADAANDLRIALPPRRTRVALMTAATTALAALVGWYSVAFWNERVESRAHTISSFEQGMASLAHSREEHAAFASARSHFEIALASLSQITERGVPFEAVTAALRGIFTEPLALEHVAVDENEGVVKLIVRGRIASDVALAANRLTRLRHELDGHPNFRDVEITPATRVPDGSDGGGLGFTLTARFEEGGA</sequence>
<dbReference type="Proteomes" id="UP000319342">
    <property type="component" value="Chromosome"/>
</dbReference>
<dbReference type="EMBL" id="CP036290">
    <property type="protein sequence ID" value="QDU85031.1"/>
    <property type="molecule type" value="Genomic_DNA"/>
</dbReference>
<keyword evidence="1" id="KW-1133">Transmembrane helix</keyword>
<gene>
    <name evidence="2" type="ORF">Pla163_21550</name>
</gene>
<keyword evidence="3" id="KW-1185">Reference proteome</keyword>
<reference evidence="2 3" key="1">
    <citation type="submission" date="2019-02" db="EMBL/GenBank/DDBJ databases">
        <title>Deep-cultivation of Planctomycetes and their phenomic and genomic characterization uncovers novel biology.</title>
        <authorList>
            <person name="Wiegand S."/>
            <person name="Jogler M."/>
            <person name="Boedeker C."/>
            <person name="Pinto D."/>
            <person name="Vollmers J."/>
            <person name="Rivas-Marin E."/>
            <person name="Kohn T."/>
            <person name="Peeters S.H."/>
            <person name="Heuer A."/>
            <person name="Rast P."/>
            <person name="Oberbeckmann S."/>
            <person name="Bunk B."/>
            <person name="Jeske O."/>
            <person name="Meyerdierks A."/>
            <person name="Storesund J.E."/>
            <person name="Kallscheuer N."/>
            <person name="Luecker S."/>
            <person name="Lage O.M."/>
            <person name="Pohl T."/>
            <person name="Merkel B.J."/>
            <person name="Hornburger P."/>
            <person name="Mueller R.-W."/>
            <person name="Bruemmer F."/>
            <person name="Labrenz M."/>
            <person name="Spormann A.M."/>
            <person name="Op den Camp H."/>
            <person name="Overmann J."/>
            <person name="Amann R."/>
            <person name="Jetten M.S.M."/>
            <person name="Mascher T."/>
            <person name="Medema M.H."/>
            <person name="Devos D.P."/>
            <person name="Kaster A.-K."/>
            <person name="Ovreas L."/>
            <person name="Rohde M."/>
            <person name="Galperin M.Y."/>
            <person name="Jogler C."/>
        </authorList>
    </citation>
    <scope>NUCLEOTIDE SEQUENCE [LARGE SCALE GENOMIC DNA]</scope>
    <source>
        <strain evidence="2 3">Pla163</strain>
    </source>
</reference>
<keyword evidence="1" id="KW-0812">Transmembrane</keyword>
<evidence type="ECO:0000313" key="3">
    <source>
        <dbReference type="Proteomes" id="UP000319342"/>
    </source>
</evidence>